<keyword evidence="2" id="KW-0378">Hydrolase</keyword>
<sequence>MAFKKQNHATLSVNSPESMLHDIRTKKIEGPLARQADVWREYTENALEKPDVAIRLPTGSGKTLVGVVLAEWRRRKYGERVVYLCPTNQLVHQVATQARDFYGIDVAEFTGAKQDYLFESKNSYRQKQKIAITSYSALFNTNPYFENPDIIILDDAHSCENYISSMYSLTIDRSANASAYASLITLFETCDNIPNLARATRDIDLQSLQWLEKIPTPVFFRIKDQITSLLDIETSGNNLYYPWSLIRDHIQACNCYISATQILIRPLIPPTHSHAPFINAKQRIYMSATLGNGGDLERITGRPNIFRLSPPSMTDEQGIGRRFFVFPEVAHTEEKTEELIEESLSIFGRALFITPSDKAAEDRKSKIADLKKYEIFGAREIESSKTIFTETANATAVIANRYDGMDFPHNQCRLLILEGLPKSANLQEKFLMSKMGCGILLNDRIQTRIVQAVGRCTRANSDYAAVIVKGNEWLDYLLTNDNTQYLHPEIQAEIEFGEFQSNTNIEEILENLDSFKNQNDDWGDANETIVQGRESKTIKTAKEMIELEKSVEFEIRYVNHLWKSDFISAFDECRNVLSVVKSQNLKGYRALWNYLAGAALSMAYQSRQISEDTSKEYFADALKATMAILWLVDLAKSAGVEFNNLSSQDPYLPKIVERLEENLLNLGIKNNSKFNQAHSEIVSNLASNDAKKFEKGQLDLGIMLGFEGGNTELRAAPDPWWILGKDICIVFEDHTGATNNLLLVEKARQVFCHDNWIKENVKGINENAEIIKVLLTPVTHVSPGGLEHLNDVYIITPQDFRDWASKALGIVITVRKTLRQEGDLDWRAKAMATLENQNLTPLAVRDFFKASKASKVLKEK</sequence>
<protein>
    <submittedName>
        <fullName evidence="2">Dead/deah box helicase domain protein</fullName>
    </submittedName>
</protein>
<dbReference type="GO" id="GO:0016818">
    <property type="term" value="F:hydrolase activity, acting on acid anhydrides, in phosphorus-containing anhydrides"/>
    <property type="evidence" value="ECO:0007669"/>
    <property type="project" value="InterPro"/>
</dbReference>
<organism evidence="2 3">
    <name type="scientific">Pseudomonas syringae pv. tagetis</name>
    <dbReference type="NCBI Taxonomy" id="129140"/>
    <lineage>
        <taxon>Bacteria</taxon>
        <taxon>Pseudomonadati</taxon>
        <taxon>Pseudomonadota</taxon>
        <taxon>Gammaproteobacteria</taxon>
        <taxon>Pseudomonadales</taxon>
        <taxon>Pseudomonadaceae</taxon>
        <taxon>Pseudomonas</taxon>
    </lineage>
</organism>
<dbReference type="InterPro" id="IPR006555">
    <property type="entry name" value="ATP-dep_Helicase_C"/>
</dbReference>
<dbReference type="CDD" id="cd00046">
    <property type="entry name" value="SF2-N"/>
    <property type="match status" value="1"/>
</dbReference>
<accession>A0A3M3Z0F4</accession>
<name>A0A3M3Z0F4_9PSED</name>
<dbReference type="SUPFAM" id="SSF52540">
    <property type="entry name" value="P-loop containing nucleoside triphosphate hydrolases"/>
    <property type="match status" value="2"/>
</dbReference>
<keyword evidence="2" id="KW-0067">ATP-binding</keyword>
<dbReference type="Pfam" id="PF13307">
    <property type="entry name" value="Helicase_C_2"/>
    <property type="match status" value="1"/>
</dbReference>
<dbReference type="AlphaFoldDB" id="A0A3M3Z0F4"/>
<dbReference type="Gene3D" id="3.40.50.300">
    <property type="entry name" value="P-loop containing nucleotide triphosphate hydrolases"/>
    <property type="match status" value="2"/>
</dbReference>
<dbReference type="InterPro" id="IPR027417">
    <property type="entry name" value="P-loop_NTPase"/>
</dbReference>
<feature type="domain" description="Helicase ATP-binding" evidence="1">
    <location>
        <begin position="43"/>
        <end position="308"/>
    </location>
</feature>
<dbReference type="PROSITE" id="PS51192">
    <property type="entry name" value="HELICASE_ATP_BIND_1"/>
    <property type="match status" value="1"/>
</dbReference>
<gene>
    <name evidence="2" type="ORF">ALQ32_01529</name>
</gene>
<evidence type="ECO:0000313" key="2">
    <source>
        <dbReference type="EMBL" id="RMO87649.1"/>
    </source>
</evidence>
<comment type="caution">
    <text evidence="2">The sequence shown here is derived from an EMBL/GenBank/DDBJ whole genome shotgun (WGS) entry which is preliminary data.</text>
</comment>
<dbReference type="Pfam" id="PF00270">
    <property type="entry name" value="DEAD"/>
    <property type="match status" value="1"/>
</dbReference>
<reference evidence="2 3" key="1">
    <citation type="submission" date="2018-08" db="EMBL/GenBank/DDBJ databases">
        <title>Recombination of ecologically and evolutionarily significant loci maintains genetic cohesion in the Pseudomonas syringae species complex.</title>
        <authorList>
            <person name="Dillon M."/>
            <person name="Thakur S."/>
            <person name="Almeida R.N.D."/>
            <person name="Weir B.S."/>
            <person name="Guttman D.S."/>
        </authorList>
    </citation>
    <scope>NUCLEOTIDE SEQUENCE [LARGE SCALE GENOMIC DNA]</scope>
    <source>
        <strain evidence="2 3">ICMP 4092</strain>
    </source>
</reference>
<dbReference type="RefSeq" id="WP_122219153.1">
    <property type="nucleotide sequence ID" value="NZ_RBQC01000085.1"/>
</dbReference>
<proteinExistence type="predicted"/>
<evidence type="ECO:0000313" key="3">
    <source>
        <dbReference type="Proteomes" id="UP000268056"/>
    </source>
</evidence>
<dbReference type="GO" id="GO:0003676">
    <property type="term" value="F:nucleic acid binding"/>
    <property type="evidence" value="ECO:0007669"/>
    <property type="project" value="InterPro"/>
</dbReference>
<keyword evidence="2" id="KW-0547">Nucleotide-binding</keyword>
<dbReference type="SMART" id="SM00487">
    <property type="entry name" value="DEXDc"/>
    <property type="match status" value="1"/>
</dbReference>
<evidence type="ECO:0000259" key="1">
    <source>
        <dbReference type="PROSITE" id="PS51192"/>
    </source>
</evidence>
<dbReference type="GO" id="GO:0006139">
    <property type="term" value="P:nucleobase-containing compound metabolic process"/>
    <property type="evidence" value="ECO:0007669"/>
    <property type="project" value="InterPro"/>
</dbReference>
<dbReference type="InterPro" id="IPR011545">
    <property type="entry name" value="DEAD/DEAH_box_helicase_dom"/>
</dbReference>
<dbReference type="GO" id="GO:0004386">
    <property type="term" value="F:helicase activity"/>
    <property type="evidence" value="ECO:0007669"/>
    <property type="project" value="UniProtKB-KW"/>
</dbReference>
<dbReference type="GO" id="GO:0005524">
    <property type="term" value="F:ATP binding"/>
    <property type="evidence" value="ECO:0007669"/>
    <property type="project" value="InterPro"/>
</dbReference>
<dbReference type="InterPro" id="IPR014001">
    <property type="entry name" value="Helicase_ATP-bd"/>
</dbReference>
<dbReference type="Proteomes" id="UP000268056">
    <property type="component" value="Unassembled WGS sequence"/>
</dbReference>
<dbReference type="EMBL" id="RBQC01000085">
    <property type="protein sequence ID" value="RMO87649.1"/>
    <property type="molecule type" value="Genomic_DNA"/>
</dbReference>
<keyword evidence="2" id="KW-0347">Helicase</keyword>